<keyword evidence="5" id="KW-1185">Reference proteome</keyword>
<protein>
    <submittedName>
        <fullName evidence="4">ABC transporter</fullName>
    </submittedName>
</protein>
<feature type="transmembrane region" description="Helical" evidence="2">
    <location>
        <begin position="514"/>
        <end position="534"/>
    </location>
</feature>
<comment type="similarity">
    <text evidence="1">Belongs to the protein kinase superfamily. ADCK protein kinase family.</text>
</comment>
<feature type="domain" description="Protein kinase" evidence="3">
    <location>
        <begin position="138"/>
        <end position="469"/>
    </location>
</feature>
<dbReference type="Pfam" id="PF03109">
    <property type="entry name" value="ABC1"/>
    <property type="match status" value="1"/>
</dbReference>
<dbReference type="PANTHER" id="PTHR10566:SF113">
    <property type="entry name" value="PROTEIN ACTIVITY OF BC1 COMPLEX KINASE 7, CHLOROPLASTIC"/>
    <property type="match status" value="1"/>
</dbReference>
<evidence type="ECO:0000313" key="5">
    <source>
        <dbReference type="Proteomes" id="UP001055025"/>
    </source>
</evidence>
<accession>A0AAV5B5Z5</accession>
<evidence type="ECO:0000256" key="2">
    <source>
        <dbReference type="SAM" id="Phobius"/>
    </source>
</evidence>
<organism evidence="4 5">
    <name type="scientific">Granulimonas faecalis</name>
    <dbReference type="NCBI Taxonomy" id="2894155"/>
    <lineage>
        <taxon>Bacteria</taxon>
        <taxon>Bacillati</taxon>
        <taxon>Actinomycetota</taxon>
        <taxon>Coriobacteriia</taxon>
        <taxon>Coriobacteriales</taxon>
        <taxon>Kribbibacteriaceae</taxon>
        <taxon>Granulimonas</taxon>
    </lineage>
</organism>
<sequence>MAEDSRKISLDAEQVDADLSASGSQEVVIGLFGERVVGTGDLSARARHRRLREIFAILRRYDILRGLTPQKLVAMLEDLGPTFVKAGQILSMRSEILPESFCRELEKLRTDVEPMGYQTVVEVLEHEYGRPVGEVFSHVDETPLGSASIAQVHRATLRTGEDVAVKVQRPRVREVMGQDIEIMRTVVRHVAPFMGGDQFLDLKAVVGELWDSFNEETDFLVEARNLQEFRAENASVRYVTAPAPHMRLCTAHVLVMDYVAGPTISKPKEIEAEGYDLVEIGTKLVENYAKQVLDDGFFHADPHPGNIMVADRRIVFIDWGMAGHLSTYYRGILRSMLTAVAEHSSPKLKQGLLELSENRASGADIDHGALLAELDAIVDTYGSMSLEELNLGQFLSDLIQLARTYSIELPGAMTMIARGLVTLEGVVDEFLPGVSMIEIVENHVRDSQDLRAMARDEARTLALEGHKALHGALEAMGQAGLVTDMLTRGQLKLNLDFSGSQDPIEDLSHIADRLTLGIIIAGLLVGSSIIYFAGASFTVLGVPLLGFLGYVLAISLSVYMVHDILKHDRKRKR</sequence>
<dbReference type="RefSeq" id="WP_265590898.1">
    <property type="nucleotide sequence ID" value="NZ_BQKC01000001.1"/>
</dbReference>
<dbReference type="PROSITE" id="PS50011">
    <property type="entry name" value="PROTEIN_KINASE_DOM"/>
    <property type="match status" value="1"/>
</dbReference>
<evidence type="ECO:0000313" key="4">
    <source>
        <dbReference type="EMBL" id="GJM55713.1"/>
    </source>
</evidence>
<reference evidence="4" key="1">
    <citation type="journal article" date="2022" name="Int. J. Syst. Evol. Microbiol.">
        <title>Granulimonas faecalis gen. nov., sp. nov., and Leptogranulimonas caecicola gen. nov., sp. nov., novel lactate-producing Atopobiaceae bacteria isolated from mouse intestines, and an emended description of the family Atopobiaceae.</title>
        <authorList>
            <person name="Morinaga K."/>
            <person name="Kusada H."/>
            <person name="Sakamoto S."/>
            <person name="Murakami T."/>
            <person name="Toyoda A."/>
            <person name="Mori H."/>
            <person name="Meng X.Y."/>
            <person name="Takashino M."/>
            <person name="Murotomi K."/>
            <person name="Tamaki H."/>
        </authorList>
    </citation>
    <scope>NUCLEOTIDE SEQUENCE</scope>
    <source>
        <strain evidence="4">OPF53</strain>
    </source>
</reference>
<dbReference type="GO" id="GO:0004672">
    <property type="term" value="F:protein kinase activity"/>
    <property type="evidence" value="ECO:0007669"/>
    <property type="project" value="InterPro"/>
</dbReference>
<comment type="caution">
    <text evidence="4">The sequence shown here is derived from an EMBL/GenBank/DDBJ whole genome shotgun (WGS) entry which is preliminary data.</text>
</comment>
<dbReference type="AlphaFoldDB" id="A0AAV5B5Z5"/>
<gene>
    <name evidence="4" type="ORF">ATOP_13680</name>
</gene>
<evidence type="ECO:0000259" key="3">
    <source>
        <dbReference type="PROSITE" id="PS50011"/>
    </source>
</evidence>
<feature type="transmembrane region" description="Helical" evidence="2">
    <location>
        <begin position="540"/>
        <end position="561"/>
    </location>
</feature>
<keyword evidence="2" id="KW-0472">Membrane</keyword>
<dbReference type="CDD" id="cd05121">
    <property type="entry name" value="ABC1_ADCK3-like"/>
    <property type="match status" value="1"/>
</dbReference>
<keyword evidence="2" id="KW-0812">Transmembrane</keyword>
<dbReference type="InterPro" id="IPR000719">
    <property type="entry name" value="Prot_kinase_dom"/>
</dbReference>
<dbReference type="Proteomes" id="UP001055025">
    <property type="component" value="Unassembled WGS sequence"/>
</dbReference>
<keyword evidence="2" id="KW-1133">Transmembrane helix</keyword>
<proteinExistence type="inferred from homology"/>
<dbReference type="SUPFAM" id="SSF56112">
    <property type="entry name" value="Protein kinase-like (PK-like)"/>
    <property type="match status" value="1"/>
</dbReference>
<dbReference type="EMBL" id="BQKC01000001">
    <property type="protein sequence ID" value="GJM55713.1"/>
    <property type="molecule type" value="Genomic_DNA"/>
</dbReference>
<dbReference type="InterPro" id="IPR050154">
    <property type="entry name" value="UbiB_kinase"/>
</dbReference>
<dbReference type="InterPro" id="IPR011009">
    <property type="entry name" value="Kinase-like_dom_sf"/>
</dbReference>
<dbReference type="InterPro" id="IPR004147">
    <property type="entry name" value="ABC1_dom"/>
</dbReference>
<dbReference type="PANTHER" id="PTHR10566">
    <property type="entry name" value="CHAPERONE-ACTIVITY OF BC1 COMPLEX CABC1 -RELATED"/>
    <property type="match status" value="1"/>
</dbReference>
<name>A0AAV5B5Z5_9ACTN</name>
<dbReference type="GO" id="GO:0005524">
    <property type="term" value="F:ATP binding"/>
    <property type="evidence" value="ECO:0007669"/>
    <property type="project" value="InterPro"/>
</dbReference>
<evidence type="ECO:0000256" key="1">
    <source>
        <dbReference type="ARBA" id="ARBA00009670"/>
    </source>
</evidence>